<evidence type="ECO:0000313" key="1">
    <source>
        <dbReference type="EMBL" id="GBP50597.1"/>
    </source>
</evidence>
<organism evidence="1 2">
    <name type="scientific">Eumeta variegata</name>
    <name type="common">Bagworm moth</name>
    <name type="synonym">Eumeta japonica</name>
    <dbReference type="NCBI Taxonomy" id="151549"/>
    <lineage>
        <taxon>Eukaryota</taxon>
        <taxon>Metazoa</taxon>
        <taxon>Ecdysozoa</taxon>
        <taxon>Arthropoda</taxon>
        <taxon>Hexapoda</taxon>
        <taxon>Insecta</taxon>
        <taxon>Pterygota</taxon>
        <taxon>Neoptera</taxon>
        <taxon>Endopterygota</taxon>
        <taxon>Lepidoptera</taxon>
        <taxon>Glossata</taxon>
        <taxon>Ditrysia</taxon>
        <taxon>Tineoidea</taxon>
        <taxon>Psychidae</taxon>
        <taxon>Oiketicinae</taxon>
        <taxon>Eumeta</taxon>
    </lineage>
</organism>
<evidence type="ECO:0000313" key="2">
    <source>
        <dbReference type="Proteomes" id="UP000299102"/>
    </source>
</evidence>
<protein>
    <submittedName>
        <fullName evidence="1">Uncharacterized protein</fullName>
    </submittedName>
</protein>
<keyword evidence="2" id="KW-1185">Reference proteome</keyword>
<comment type="caution">
    <text evidence="1">The sequence shown here is derived from an EMBL/GenBank/DDBJ whole genome shotgun (WGS) entry which is preliminary data.</text>
</comment>
<proteinExistence type="predicted"/>
<accession>A0A4C1WKC2</accession>
<dbReference type="Proteomes" id="UP000299102">
    <property type="component" value="Unassembled WGS sequence"/>
</dbReference>
<name>A0A4C1WKC2_EUMVA</name>
<reference evidence="1 2" key="1">
    <citation type="journal article" date="2019" name="Commun. Biol.">
        <title>The bagworm genome reveals a unique fibroin gene that provides high tensile strength.</title>
        <authorList>
            <person name="Kono N."/>
            <person name="Nakamura H."/>
            <person name="Ohtoshi R."/>
            <person name="Tomita M."/>
            <person name="Numata K."/>
            <person name="Arakawa K."/>
        </authorList>
    </citation>
    <scope>NUCLEOTIDE SEQUENCE [LARGE SCALE GENOMIC DNA]</scope>
</reference>
<dbReference type="EMBL" id="BGZK01000568">
    <property type="protein sequence ID" value="GBP50597.1"/>
    <property type="molecule type" value="Genomic_DNA"/>
</dbReference>
<sequence length="201" mass="22701">MEFKRLRKSRTGPCDKSCSLEGSVDIIESKDDIAHGALRAQPARAPRHVPTLRNIGRRNKTPAKTQSPAAISNVFNTADLNIRPRTPHRRRVRSDAVDEERPAGRVAERLSHTYTQPQKSNQCASLIGRDKSDEGENGLMERAVGHWNSYSLGGNQQRKLLLYNKFSNTECRRTHLSPRFDLCRRYFVLHGTGLNLGCHMA</sequence>
<dbReference type="AlphaFoldDB" id="A0A4C1WKC2"/>
<gene>
    <name evidence="1" type="ORF">EVAR_29356_1</name>
</gene>